<feature type="region of interest" description="Disordered" evidence="1">
    <location>
        <begin position="241"/>
        <end position="274"/>
    </location>
</feature>
<feature type="region of interest" description="Disordered" evidence="1">
    <location>
        <begin position="151"/>
        <end position="170"/>
    </location>
</feature>
<name>A0A804QIX9_MAIZE</name>
<accession>A0A804QIX9</accession>
<proteinExistence type="predicted"/>
<dbReference type="InParanoid" id="A0A804QIX9"/>
<reference evidence="2" key="2">
    <citation type="submission" date="2019-07" db="EMBL/GenBank/DDBJ databases">
        <authorList>
            <person name="Seetharam A."/>
            <person name="Woodhouse M."/>
            <person name="Cannon E."/>
        </authorList>
    </citation>
    <scope>NUCLEOTIDE SEQUENCE [LARGE SCALE GENOMIC DNA]</scope>
    <source>
        <strain evidence="2">cv. B73</strain>
    </source>
</reference>
<evidence type="ECO:0000313" key="3">
    <source>
        <dbReference type="Proteomes" id="UP000007305"/>
    </source>
</evidence>
<protein>
    <submittedName>
        <fullName evidence="2">Uncharacterized protein</fullName>
    </submittedName>
</protein>
<sequence length="309" mass="33657">MLSSVKLNITSRWRQGGGGGLSLVPHGPQTVTREQKKLAFPFPANRLSLLNPAPYRRLHSHRSQSSRLFLIRLLPLSRRRGGRSNSIASHDPGREPGVADRERLRRICGCAGTEAGIGGGREGRGGPVGGAAAAVGADGADDGRRPGRVGVPRGGQHAPLGGHHRGIRRDGLRGHLLPPRAGLHRRVPVQAAQGAVRHPLLPPQRRRARQHLPGHPPGQVVLRLRRAHHPPLHPEPARRAEQRLAAQHAGGGALGEPGRVQEDGGEALQGRRVEDSTRRRCRLRFFKHRSHLDRLTWMVLLGWVPSLVL</sequence>
<feature type="compositionally biased region" description="Basic and acidic residues" evidence="1">
    <location>
        <begin position="91"/>
        <end position="100"/>
    </location>
</feature>
<reference evidence="3" key="1">
    <citation type="journal article" date="2009" name="Science">
        <title>The B73 maize genome: complexity, diversity, and dynamics.</title>
        <authorList>
            <person name="Schnable P.S."/>
            <person name="Ware D."/>
            <person name="Fulton R.S."/>
            <person name="Stein J.C."/>
            <person name="Wei F."/>
            <person name="Pasternak S."/>
            <person name="Liang C."/>
            <person name="Zhang J."/>
            <person name="Fulton L."/>
            <person name="Graves T.A."/>
            <person name="Minx P."/>
            <person name="Reily A.D."/>
            <person name="Courtney L."/>
            <person name="Kruchowski S.S."/>
            <person name="Tomlinson C."/>
            <person name="Strong C."/>
            <person name="Delehaunty K."/>
            <person name="Fronick C."/>
            <person name="Courtney B."/>
            <person name="Rock S.M."/>
            <person name="Belter E."/>
            <person name="Du F."/>
            <person name="Kim K."/>
            <person name="Abbott R.M."/>
            <person name="Cotton M."/>
            <person name="Levy A."/>
            <person name="Marchetto P."/>
            <person name="Ochoa K."/>
            <person name="Jackson S.M."/>
            <person name="Gillam B."/>
            <person name="Chen W."/>
            <person name="Yan L."/>
            <person name="Higginbotham J."/>
            <person name="Cardenas M."/>
            <person name="Waligorski J."/>
            <person name="Applebaum E."/>
            <person name="Phelps L."/>
            <person name="Falcone J."/>
            <person name="Kanchi K."/>
            <person name="Thane T."/>
            <person name="Scimone A."/>
            <person name="Thane N."/>
            <person name="Henke J."/>
            <person name="Wang T."/>
            <person name="Ruppert J."/>
            <person name="Shah N."/>
            <person name="Rotter K."/>
            <person name="Hodges J."/>
            <person name="Ingenthron E."/>
            <person name="Cordes M."/>
            <person name="Kohlberg S."/>
            <person name="Sgro J."/>
            <person name="Delgado B."/>
            <person name="Mead K."/>
            <person name="Chinwalla A."/>
            <person name="Leonard S."/>
            <person name="Crouse K."/>
            <person name="Collura K."/>
            <person name="Kudrna D."/>
            <person name="Currie J."/>
            <person name="He R."/>
            <person name="Angelova A."/>
            <person name="Rajasekar S."/>
            <person name="Mueller T."/>
            <person name="Lomeli R."/>
            <person name="Scara G."/>
            <person name="Ko A."/>
            <person name="Delaney K."/>
            <person name="Wissotski M."/>
            <person name="Lopez G."/>
            <person name="Campos D."/>
            <person name="Braidotti M."/>
            <person name="Ashley E."/>
            <person name="Golser W."/>
            <person name="Kim H."/>
            <person name="Lee S."/>
            <person name="Lin J."/>
            <person name="Dujmic Z."/>
            <person name="Kim W."/>
            <person name="Talag J."/>
            <person name="Zuccolo A."/>
            <person name="Fan C."/>
            <person name="Sebastian A."/>
            <person name="Kramer M."/>
            <person name="Spiegel L."/>
            <person name="Nascimento L."/>
            <person name="Zutavern T."/>
            <person name="Miller B."/>
            <person name="Ambroise C."/>
            <person name="Muller S."/>
            <person name="Spooner W."/>
            <person name="Narechania A."/>
            <person name="Ren L."/>
            <person name="Wei S."/>
            <person name="Kumari S."/>
            <person name="Faga B."/>
            <person name="Levy M.J."/>
            <person name="McMahan L."/>
            <person name="Van Buren P."/>
            <person name="Vaughn M.W."/>
            <person name="Ying K."/>
            <person name="Yeh C.-T."/>
            <person name="Emrich S.J."/>
            <person name="Jia Y."/>
            <person name="Kalyanaraman A."/>
            <person name="Hsia A.-P."/>
            <person name="Barbazuk W.B."/>
            <person name="Baucom R.S."/>
            <person name="Brutnell T.P."/>
            <person name="Carpita N.C."/>
            <person name="Chaparro C."/>
            <person name="Chia J.-M."/>
            <person name="Deragon J.-M."/>
            <person name="Estill J.C."/>
            <person name="Fu Y."/>
            <person name="Jeddeloh J.A."/>
            <person name="Han Y."/>
            <person name="Lee H."/>
            <person name="Li P."/>
            <person name="Lisch D.R."/>
            <person name="Liu S."/>
            <person name="Liu Z."/>
            <person name="Nagel D.H."/>
            <person name="McCann M.C."/>
            <person name="SanMiguel P."/>
            <person name="Myers A.M."/>
            <person name="Nettleton D."/>
            <person name="Nguyen J."/>
            <person name="Penning B.W."/>
            <person name="Ponnala L."/>
            <person name="Schneider K.L."/>
            <person name="Schwartz D.C."/>
            <person name="Sharma A."/>
            <person name="Soderlund C."/>
            <person name="Springer N.M."/>
            <person name="Sun Q."/>
            <person name="Wang H."/>
            <person name="Waterman M."/>
            <person name="Westerman R."/>
            <person name="Wolfgruber T.K."/>
            <person name="Yang L."/>
            <person name="Yu Y."/>
            <person name="Zhang L."/>
            <person name="Zhou S."/>
            <person name="Zhu Q."/>
            <person name="Bennetzen J.L."/>
            <person name="Dawe R.K."/>
            <person name="Jiang J."/>
            <person name="Jiang N."/>
            <person name="Presting G.G."/>
            <person name="Wessler S.R."/>
            <person name="Aluru S."/>
            <person name="Martienssen R.A."/>
            <person name="Clifton S.W."/>
            <person name="McCombie W.R."/>
            <person name="Wing R.A."/>
            <person name="Wilson R.K."/>
        </authorList>
    </citation>
    <scope>NUCLEOTIDE SEQUENCE [LARGE SCALE GENOMIC DNA]</scope>
    <source>
        <strain evidence="3">cv. B73</strain>
    </source>
</reference>
<dbReference type="Gramene" id="Zm00001eb332950_T001">
    <property type="protein sequence ID" value="Zm00001eb332950_P001"/>
    <property type="gene ID" value="Zm00001eb332950"/>
</dbReference>
<dbReference type="AlphaFoldDB" id="A0A804QIX9"/>
<organism evidence="2 3">
    <name type="scientific">Zea mays</name>
    <name type="common">Maize</name>
    <dbReference type="NCBI Taxonomy" id="4577"/>
    <lineage>
        <taxon>Eukaryota</taxon>
        <taxon>Viridiplantae</taxon>
        <taxon>Streptophyta</taxon>
        <taxon>Embryophyta</taxon>
        <taxon>Tracheophyta</taxon>
        <taxon>Spermatophyta</taxon>
        <taxon>Magnoliopsida</taxon>
        <taxon>Liliopsida</taxon>
        <taxon>Poales</taxon>
        <taxon>Poaceae</taxon>
        <taxon>PACMAD clade</taxon>
        <taxon>Panicoideae</taxon>
        <taxon>Andropogonodae</taxon>
        <taxon>Andropogoneae</taxon>
        <taxon>Tripsacinae</taxon>
        <taxon>Zea</taxon>
    </lineage>
</organism>
<evidence type="ECO:0000256" key="1">
    <source>
        <dbReference type="SAM" id="MobiDB-lite"/>
    </source>
</evidence>
<dbReference type="Proteomes" id="UP000007305">
    <property type="component" value="Chromosome 8"/>
</dbReference>
<dbReference type="EnsemblPlants" id="Zm00001eb332950_T001">
    <property type="protein sequence ID" value="Zm00001eb332950_P001"/>
    <property type="gene ID" value="Zm00001eb332950"/>
</dbReference>
<feature type="region of interest" description="Disordered" evidence="1">
    <location>
        <begin position="80"/>
        <end position="100"/>
    </location>
</feature>
<gene>
    <name evidence="2" type="primary">LOC100192735</name>
</gene>
<evidence type="ECO:0000313" key="2">
    <source>
        <dbReference type="EnsemblPlants" id="Zm00001eb332950_P001"/>
    </source>
</evidence>
<reference evidence="2" key="3">
    <citation type="submission" date="2021-05" db="UniProtKB">
        <authorList>
            <consortium name="EnsemblPlants"/>
        </authorList>
    </citation>
    <scope>IDENTIFICATION</scope>
    <source>
        <strain evidence="2">cv. B73</strain>
    </source>
</reference>
<keyword evidence="3" id="KW-1185">Reference proteome</keyword>